<protein>
    <submittedName>
        <fullName evidence="1">Uncharacterized protein</fullName>
    </submittedName>
</protein>
<gene>
    <name evidence="1" type="ORF">FHS67_005028</name>
</gene>
<evidence type="ECO:0000313" key="1">
    <source>
        <dbReference type="EMBL" id="MBB3708688.1"/>
    </source>
</evidence>
<reference evidence="1 2" key="1">
    <citation type="submission" date="2020-08" db="EMBL/GenBank/DDBJ databases">
        <title>Genomic Encyclopedia of Type Strains, Phase IV (KMG-IV): sequencing the most valuable type-strain genomes for metagenomic binning, comparative biology and taxonomic classification.</title>
        <authorList>
            <person name="Goeker M."/>
        </authorList>
    </citation>
    <scope>NUCLEOTIDE SEQUENCE [LARGE SCALE GENOMIC DNA]</scope>
    <source>
        <strain evidence="1 2">DSM 10368</strain>
    </source>
</reference>
<evidence type="ECO:0000313" key="2">
    <source>
        <dbReference type="Proteomes" id="UP000577697"/>
    </source>
</evidence>
<keyword evidence="2" id="KW-1185">Reference proteome</keyword>
<comment type="caution">
    <text evidence="1">The sequence shown here is derived from an EMBL/GenBank/DDBJ whole genome shotgun (WGS) entry which is preliminary data.</text>
</comment>
<dbReference type="EMBL" id="JACICB010000021">
    <property type="protein sequence ID" value="MBB3708688.1"/>
    <property type="molecule type" value="Genomic_DNA"/>
</dbReference>
<accession>A0ABR6HDY0</accession>
<dbReference type="RefSeq" id="WP_157097315.1">
    <property type="nucleotide sequence ID" value="NZ_CP015009.1"/>
</dbReference>
<proteinExistence type="predicted"/>
<name>A0ABR6HDY0_AMIAI</name>
<sequence length="69" mass="7584">MAEKIRLKKRQPQQIAATSVTWRSNMAKRHAVELAMKANPARHFESTADCGPAKVQITNANCGMGETSD</sequence>
<dbReference type="Proteomes" id="UP000577697">
    <property type="component" value="Unassembled WGS sequence"/>
</dbReference>
<organism evidence="1 2">
    <name type="scientific">Aminobacter aminovorans</name>
    <name type="common">Chelatobacter heintzii</name>
    <dbReference type="NCBI Taxonomy" id="83263"/>
    <lineage>
        <taxon>Bacteria</taxon>
        <taxon>Pseudomonadati</taxon>
        <taxon>Pseudomonadota</taxon>
        <taxon>Alphaproteobacteria</taxon>
        <taxon>Hyphomicrobiales</taxon>
        <taxon>Phyllobacteriaceae</taxon>
        <taxon>Aminobacter</taxon>
    </lineage>
</organism>